<evidence type="ECO:0000259" key="5">
    <source>
        <dbReference type="PROSITE" id="PS51078"/>
    </source>
</evidence>
<feature type="domain" description="IclR-ED" evidence="5">
    <location>
        <begin position="80"/>
        <end position="264"/>
    </location>
</feature>
<dbReference type="PROSITE" id="PS51078">
    <property type="entry name" value="ICLR_ED"/>
    <property type="match status" value="1"/>
</dbReference>
<dbReference type="SUPFAM" id="SSF46785">
    <property type="entry name" value="Winged helix' DNA-binding domain"/>
    <property type="match status" value="1"/>
</dbReference>
<keyword evidence="2" id="KW-0238">DNA-binding</keyword>
<keyword evidence="1" id="KW-0805">Transcription regulation</keyword>
<accession>A0ABS7S543</accession>
<dbReference type="InterPro" id="IPR036390">
    <property type="entry name" value="WH_DNA-bd_sf"/>
</dbReference>
<evidence type="ECO:0000313" key="7">
    <source>
        <dbReference type="Proteomes" id="UP000826651"/>
    </source>
</evidence>
<dbReference type="Proteomes" id="UP000826651">
    <property type="component" value="Unassembled WGS sequence"/>
</dbReference>
<dbReference type="InterPro" id="IPR014757">
    <property type="entry name" value="Tscrpt_reg_IclR_C"/>
</dbReference>
<reference evidence="6 7" key="1">
    <citation type="submission" date="2021-04" db="EMBL/GenBank/DDBJ databases">
        <title>Ruania sp. nov., isolated from sandy soil of mangrove forest.</title>
        <authorList>
            <person name="Ge X."/>
            <person name="Huang R."/>
            <person name="Liu W."/>
        </authorList>
    </citation>
    <scope>NUCLEOTIDE SEQUENCE [LARGE SCALE GENOMIC DNA]</scope>
    <source>
        <strain evidence="6 7">N2-46</strain>
    </source>
</reference>
<protein>
    <submittedName>
        <fullName evidence="6">IclR family transcriptional regulator</fullName>
    </submittedName>
</protein>
<dbReference type="Pfam" id="PF01614">
    <property type="entry name" value="IclR_C"/>
    <property type="match status" value="1"/>
</dbReference>
<evidence type="ECO:0000256" key="2">
    <source>
        <dbReference type="ARBA" id="ARBA00023125"/>
    </source>
</evidence>
<dbReference type="InterPro" id="IPR005471">
    <property type="entry name" value="Tscrpt_reg_IclR_N"/>
</dbReference>
<evidence type="ECO:0000256" key="1">
    <source>
        <dbReference type="ARBA" id="ARBA00023015"/>
    </source>
</evidence>
<dbReference type="PANTHER" id="PTHR30136:SF35">
    <property type="entry name" value="HTH-TYPE TRANSCRIPTIONAL REGULATOR RV1719"/>
    <property type="match status" value="1"/>
</dbReference>
<comment type="caution">
    <text evidence="6">The sequence shown here is derived from an EMBL/GenBank/DDBJ whole genome shotgun (WGS) entry which is preliminary data.</text>
</comment>
<dbReference type="EMBL" id="JAGSHT010000002">
    <property type="protein sequence ID" value="MBZ2194739.1"/>
    <property type="molecule type" value="Genomic_DNA"/>
</dbReference>
<dbReference type="InterPro" id="IPR029016">
    <property type="entry name" value="GAF-like_dom_sf"/>
</dbReference>
<name>A0ABS7S543_9MICO</name>
<dbReference type="RefSeq" id="WP_223401953.1">
    <property type="nucleotide sequence ID" value="NZ_JAGSHT010000002.1"/>
</dbReference>
<dbReference type="InterPro" id="IPR036388">
    <property type="entry name" value="WH-like_DNA-bd_sf"/>
</dbReference>
<dbReference type="PANTHER" id="PTHR30136">
    <property type="entry name" value="HELIX-TURN-HELIX TRANSCRIPTIONAL REGULATOR, ICLR FAMILY"/>
    <property type="match status" value="1"/>
</dbReference>
<dbReference type="SMART" id="SM00346">
    <property type="entry name" value="HTH_ICLR"/>
    <property type="match status" value="1"/>
</dbReference>
<dbReference type="Pfam" id="PF09339">
    <property type="entry name" value="HTH_IclR"/>
    <property type="match status" value="1"/>
</dbReference>
<keyword evidence="3" id="KW-0804">Transcription</keyword>
<dbReference type="Gene3D" id="3.30.450.40">
    <property type="match status" value="1"/>
</dbReference>
<evidence type="ECO:0000259" key="4">
    <source>
        <dbReference type="PROSITE" id="PS51077"/>
    </source>
</evidence>
<feature type="domain" description="HTH iclR-type" evidence="4">
    <location>
        <begin position="18"/>
        <end position="79"/>
    </location>
</feature>
<dbReference type="InterPro" id="IPR050707">
    <property type="entry name" value="HTH_MetabolicPath_Reg"/>
</dbReference>
<dbReference type="PROSITE" id="PS51077">
    <property type="entry name" value="HTH_ICLR"/>
    <property type="match status" value="1"/>
</dbReference>
<dbReference type="SUPFAM" id="SSF55781">
    <property type="entry name" value="GAF domain-like"/>
    <property type="match status" value="1"/>
</dbReference>
<proteinExistence type="predicted"/>
<sequence>MTNTHPDAPGSGARSTGFQGIDRMVAIVDAVRAAQPATLARIARDSVLTEPTALRYLNALRDHRIVRRDPDTGTYTLGMRLYEWGESAESAYDPIKAAGPLLDRLVDEHGETVEIAGLEAGDRLIVLDARPGTHGISKTARVGDEEEWHATSVGKALLAAMPTSRADELIRRVRLRRFTENSLTSVADLQRDLELSRRRGYSVDDEESEIGLRCVGVGARDRNGEPMFAFSVSGPSYRMTDAAITRIAQSLTRAATQFERAWGLQPRASGPTDG</sequence>
<evidence type="ECO:0000313" key="6">
    <source>
        <dbReference type="EMBL" id="MBZ2194739.1"/>
    </source>
</evidence>
<dbReference type="Gene3D" id="1.10.10.10">
    <property type="entry name" value="Winged helix-like DNA-binding domain superfamily/Winged helix DNA-binding domain"/>
    <property type="match status" value="1"/>
</dbReference>
<organism evidence="6 7">
    <name type="scientific">Occultella gossypii</name>
    <dbReference type="NCBI Taxonomy" id="2800820"/>
    <lineage>
        <taxon>Bacteria</taxon>
        <taxon>Bacillati</taxon>
        <taxon>Actinomycetota</taxon>
        <taxon>Actinomycetes</taxon>
        <taxon>Micrococcales</taxon>
        <taxon>Ruaniaceae</taxon>
        <taxon>Occultella</taxon>
    </lineage>
</organism>
<evidence type="ECO:0000256" key="3">
    <source>
        <dbReference type="ARBA" id="ARBA00023163"/>
    </source>
</evidence>
<keyword evidence="7" id="KW-1185">Reference proteome</keyword>
<gene>
    <name evidence="6" type="ORF">KCQ71_01130</name>
</gene>